<evidence type="ECO:0000256" key="2">
    <source>
        <dbReference type="SAM" id="Phobius"/>
    </source>
</evidence>
<sequence>MELAINNKDIRNKALIISTGLYALFLASLIFFKIIYEVPEEEIAMGVDLNYGIDLTGYGDLQTTNKANTSPNNYDVKPADNSTSNKAVSTPQPAVPQPSTPTRSTKTSTQKTPPVITSEAEPTPVTMKKTPTTSTSTKTSSTAPVSTTPPKPARSVDQGSVMKKSGSGSNSNGTTGTRDGIGGNNNGDGAPGAVGDQGDPRGTPDGKSLYGNPGSGGSGSSISGLSGWSKRALSIPKDASSETGRIVFSVTVDDRGDVIGIQVRSTTVSPSVTNYYKSYIQRSLGSFLTPQGTPPSRSTGTITINITN</sequence>
<keyword evidence="2" id="KW-0472">Membrane</keyword>
<feature type="compositionally biased region" description="Polar residues" evidence="1">
    <location>
        <begin position="80"/>
        <end position="92"/>
    </location>
</feature>
<evidence type="ECO:0008006" key="5">
    <source>
        <dbReference type="Google" id="ProtNLM"/>
    </source>
</evidence>
<keyword evidence="2" id="KW-1133">Transmembrane helix</keyword>
<feature type="transmembrane region" description="Helical" evidence="2">
    <location>
        <begin position="14"/>
        <end position="36"/>
    </location>
</feature>
<feature type="compositionally biased region" description="Low complexity" evidence="1">
    <location>
        <begin position="165"/>
        <end position="178"/>
    </location>
</feature>
<dbReference type="AlphaFoldDB" id="A0A0P7C4I3"/>
<feature type="region of interest" description="Disordered" evidence="1">
    <location>
        <begin position="63"/>
        <end position="227"/>
    </location>
</feature>
<keyword evidence="4" id="KW-1185">Reference proteome</keyword>
<dbReference type="EMBL" id="LGTQ01000005">
    <property type="protein sequence ID" value="KPM49585.1"/>
    <property type="molecule type" value="Genomic_DNA"/>
</dbReference>
<feature type="compositionally biased region" description="Low complexity" evidence="1">
    <location>
        <begin position="122"/>
        <end position="146"/>
    </location>
</feature>
<dbReference type="STRING" id="1605367.AFM12_03010"/>
<organism evidence="3 4">
    <name type="scientific">Jiulongibacter sediminis</name>
    <dbReference type="NCBI Taxonomy" id="1605367"/>
    <lineage>
        <taxon>Bacteria</taxon>
        <taxon>Pseudomonadati</taxon>
        <taxon>Bacteroidota</taxon>
        <taxon>Cytophagia</taxon>
        <taxon>Cytophagales</taxon>
        <taxon>Leadbetterellaceae</taxon>
        <taxon>Jiulongibacter</taxon>
    </lineage>
</organism>
<feature type="compositionally biased region" description="Polar residues" evidence="1">
    <location>
        <begin position="63"/>
        <end position="73"/>
    </location>
</feature>
<proteinExistence type="predicted"/>
<evidence type="ECO:0000313" key="3">
    <source>
        <dbReference type="EMBL" id="KPM49585.1"/>
    </source>
</evidence>
<reference evidence="3 4" key="1">
    <citation type="submission" date="2015-07" db="EMBL/GenBank/DDBJ databases">
        <title>The draft genome sequence of Leadbetterella sp. JN14-9.</title>
        <authorList>
            <person name="Liu Y."/>
            <person name="Du J."/>
            <person name="Shao Z."/>
        </authorList>
    </citation>
    <scope>NUCLEOTIDE SEQUENCE [LARGE SCALE GENOMIC DNA]</scope>
    <source>
        <strain evidence="3 4">JN14-9</strain>
    </source>
</reference>
<protein>
    <recommendedName>
        <fullName evidence="5">TonB C-terminal domain-containing protein</fullName>
    </recommendedName>
</protein>
<feature type="compositionally biased region" description="Gly residues" evidence="1">
    <location>
        <begin position="179"/>
        <end position="192"/>
    </location>
</feature>
<dbReference type="OrthoDB" id="979886at2"/>
<gene>
    <name evidence="3" type="ORF">AFM12_03010</name>
</gene>
<evidence type="ECO:0000313" key="4">
    <source>
        <dbReference type="Proteomes" id="UP000050454"/>
    </source>
</evidence>
<comment type="caution">
    <text evidence="3">The sequence shown here is derived from an EMBL/GenBank/DDBJ whole genome shotgun (WGS) entry which is preliminary data.</text>
</comment>
<feature type="compositionally biased region" description="Low complexity" evidence="1">
    <location>
        <begin position="100"/>
        <end position="114"/>
    </location>
</feature>
<keyword evidence="2" id="KW-0812">Transmembrane</keyword>
<evidence type="ECO:0000256" key="1">
    <source>
        <dbReference type="SAM" id="MobiDB-lite"/>
    </source>
</evidence>
<name>A0A0P7C4I3_9BACT</name>
<dbReference type="RefSeq" id="WP_055143789.1">
    <property type="nucleotide sequence ID" value="NZ_JXSZ01000005.1"/>
</dbReference>
<accession>A0A0P7C4I3</accession>
<dbReference type="Proteomes" id="UP000050454">
    <property type="component" value="Unassembled WGS sequence"/>
</dbReference>